<dbReference type="SUPFAM" id="SSF46689">
    <property type="entry name" value="Homeodomain-like"/>
    <property type="match status" value="1"/>
</dbReference>
<dbReference type="Gene3D" id="1.10.10.60">
    <property type="entry name" value="Homeodomain-like"/>
    <property type="match status" value="1"/>
</dbReference>
<keyword evidence="6" id="KW-1185">Reference proteome</keyword>
<keyword evidence="2" id="KW-0238">DNA-binding</keyword>
<comment type="caution">
    <text evidence="5">The sequence shown here is derived from an EMBL/GenBank/DDBJ whole genome shotgun (WGS) entry which is preliminary data.</text>
</comment>
<accession>A0ABT8KH59</accession>
<sequence>MYYNIFSPCEELKPFIKFFWILEDLTGIQEKHSIERVIPDGCMELIIHYGDRFQQYDQTQWKDQSKSLLAGQLKKFLLLRPTGIMGMVGARFHPNGAYPFFKIPMNEFQGHVIEADNICDISMLENKIYETKDHHGKVMHFQSFLLQMLHQNFSEEPLINAAVNLIVEQDGCIPITDVAKKYGSSVRQMERKFNQLIGISPKAFSNLVKLKNFFNLTETGRFQKFTDLAIECGYYDQAHFIREFKQITGLSPKAYYKETNLMNDFFWNH</sequence>
<name>A0ABT8KH59_9BACT</name>
<gene>
    <name evidence="5" type="ORF">QQ008_01725</name>
</gene>
<evidence type="ECO:0000256" key="3">
    <source>
        <dbReference type="ARBA" id="ARBA00023163"/>
    </source>
</evidence>
<feature type="domain" description="HTH araC/xylS-type" evidence="4">
    <location>
        <begin position="143"/>
        <end position="258"/>
    </location>
</feature>
<keyword evidence="3" id="KW-0804">Transcription</keyword>
<dbReference type="PANTHER" id="PTHR46796">
    <property type="entry name" value="HTH-TYPE TRANSCRIPTIONAL ACTIVATOR RHAS-RELATED"/>
    <property type="match status" value="1"/>
</dbReference>
<dbReference type="RefSeq" id="WP_346750077.1">
    <property type="nucleotide sequence ID" value="NZ_JAUJEA010000001.1"/>
</dbReference>
<protein>
    <submittedName>
        <fullName evidence="5">Helix-turn-helix domain-containing protein</fullName>
    </submittedName>
</protein>
<dbReference type="EMBL" id="JAUJEA010000001">
    <property type="protein sequence ID" value="MDN5200050.1"/>
    <property type="molecule type" value="Genomic_DNA"/>
</dbReference>
<evidence type="ECO:0000256" key="2">
    <source>
        <dbReference type="ARBA" id="ARBA00023125"/>
    </source>
</evidence>
<dbReference type="Pfam" id="PF20240">
    <property type="entry name" value="DUF6597"/>
    <property type="match status" value="1"/>
</dbReference>
<dbReference type="PROSITE" id="PS01124">
    <property type="entry name" value="HTH_ARAC_FAMILY_2"/>
    <property type="match status" value="1"/>
</dbReference>
<dbReference type="InterPro" id="IPR009057">
    <property type="entry name" value="Homeodomain-like_sf"/>
</dbReference>
<evidence type="ECO:0000313" key="6">
    <source>
        <dbReference type="Proteomes" id="UP001172082"/>
    </source>
</evidence>
<dbReference type="Proteomes" id="UP001172082">
    <property type="component" value="Unassembled WGS sequence"/>
</dbReference>
<reference evidence="5" key="1">
    <citation type="submission" date="2023-06" db="EMBL/GenBank/DDBJ databases">
        <title>Genomic of Parafulvivirga corallium.</title>
        <authorList>
            <person name="Wang G."/>
        </authorList>
    </citation>
    <scope>NUCLEOTIDE SEQUENCE</scope>
    <source>
        <strain evidence="5">BMA10</strain>
    </source>
</reference>
<dbReference type="InterPro" id="IPR050204">
    <property type="entry name" value="AraC_XylS_family_regulators"/>
</dbReference>
<dbReference type="Pfam" id="PF12833">
    <property type="entry name" value="HTH_18"/>
    <property type="match status" value="1"/>
</dbReference>
<dbReference type="SMART" id="SM00342">
    <property type="entry name" value="HTH_ARAC"/>
    <property type="match status" value="1"/>
</dbReference>
<keyword evidence="1" id="KW-0805">Transcription regulation</keyword>
<evidence type="ECO:0000259" key="4">
    <source>
        <dbReference type="PROSITE" id="PS01124"/>
    </source>
</evidence>
<evidence type="ECO:0000313" key="5">
    <source>
        <dbReference type="EMBL" id="MDN5200050.1"/>
    </source>
</evidence>
<proteinExistence type="predicted"/>
<dbReference type="PANTHER" id="PTHR46796:SF13">
    <property type="entry name" value="HTH-TYPE TRANSCRIPTIONAL ACTIVATOR RHAS"/>
    <property type="match status" value="1"/>
</dbReference>
<evidence type="ECO:0000256" key="1">
    <source>
        <dbReference type="ARBA" id="ARBA00023015"/>
    </source>
</evidence>
<organism evidence="5 6">
    <name type="scientific">Splendidivirga corallicola</name>
    <dbReference type="NCBI Taxonomy" id="3051826"/>
    <lineage>
        <taxon>Bacteria</taxon>
        <taxon>Pseudomonadati</taxon>
        <taxon>Bacteroidota</taxon>
        <taxon>Cytophagia</taxon>
        <taxon>Cytophagales</taxon>
        <taxon>Splendidivirgaceae</taxon>
        <taxon>Splendidivirga</taxon>
    </lineage>
</organism>
<dbReference type="InterPro" id="IPR046532">
    <property type="entry name" value="DUF6597"/>
</dbReference>
<dbReference type="InterPro" id="IPR018060">
    <property type="entry name" value="HTH_AraC"/>
</dbReference>